<feature type="transmembrane region" description="Helical" evidence="7">
    <location>
        <begin position="153"/>
        <end position="174"/>
    </location>
</feature>
<dbReference type="Pfam" id="PF10324">
    <property type="entry name" value="7TM_GPCR_Srw"/>
    <property type="match status" value="1"/>
</dbReference>
<dbReference type="SUPFAM" id="SSF81321">
    <property type="entry name" value="Family A G protein-coupled receptor-like"/>
    <property type="match status" value="1"/>
</dbReference>
<evidence type="ECO:0000259" key="8">
    <source>
        <dbReference type="PROSITE" id="PS50262"/>
    </source>
</evidence>
<keyword evidence="10" id="KW-1185">Reference proteome</keyword>
<feature type="transmembrane region" description="Helical" evidence="7">
    <location>
        <begin position="296"/>
        <end position="322"/>
    </location>
</feature>
<comment type="similarity">
    <text evidence="5">Belongs to the G-protein coupled receptor 1 family.</text>
</comment>
<proteinExistence type="inferred from homology"/>
<evidence type="ECO:0000256" key="3">
    <source>
        <dbReference type="ARBA" id="ARBA00022989"/>
    </source>
</evidence>
<evidence type="ECO:0000313" key="9">
    <source>
        <dbReference type="EMBL" id="KAK2187868.1"/>
    </source>
</evidence>
<gene>
    <name evidence="9" type="ORF">NP493_152g01000</name>
</gene>
<dbReference type="InterPro" id="IPR052954">
    <property type="entry name" value="GPCR-Ligand_Int"/>
</dbReference>
<name>A0AAD9P494_RIDPI</name>
<evidence type="ECO:0000256" key="4">
    <source>
        <dbReference type="ARBA" id="ARBA00023136"/>
    </source>
</evidence>
<keyword evidence="3 7" id="KW-1133">Transmembrane helix</keyword>
<organism evidence="9 10">
    <name type="scientific">Ridgeia piscesae</name>
    <name type="common">Tubeworm</name>
    <dbReference type="NCBI Taxonomy" id="27915"/>
    <lineage>
        <taxon>Eukaryota</taxon>
        <taxon>Metazoa</taxon>
        <taxon>Spiralia</taxon>
        <taxon>Lophotrochozoa</taxon>
        <taxon>Annelida</taxon>
        <taxon>Polychaeta</taxon>
        <taxon>Sedentaria</taxon>
        <taxon>Canalipalpata</taxon>
        <taxon>Sabellida</taxon>
        <taxon>Siboglinidae</taxon>
        <taxon>Ridgeia</taxon>
    </lineage>
</organism>
<dbReference type="GO" id="GO:0016020">
    <property type="term" value="C:membrane"/>
    <property type="evidence" value="ECO:0007669"/>
    <property type="project" value="UniProtKB-SubCell"/>
</dbReference>
<evidence type="ECO:0000256" key="7">
    <source>
        <dbReference type="SAM" id="Phobius"/>
    </source>
</evidence>
<dbReference type="PANTHER" id="PTHR46641:SF2">
    <property type="entry name" value="FMRFAMIDE RECEPTOR"/>
    <property type="match status" value="1"/>
</dbReference>
<comment type="subcellular location">
    <subcellularLocation>
        <location evidence="1">Membrane</location>
    </subcellularLocation>
</comment>
<dbReference type="AlphaFoldDB" id="A0AAD9P494"/>
<evidence type="ECO:0000256" key="5">
    <source>
        <dbReference type="RuleBase" id="RU000688"/>
    </source>
</evidence>
<dbReference type="PRINTS" id="PR00237">
    <property type="entry name" value="GPCRRHODOPSN"/>
</dbReference>
<sequence length="408" mass="46853">MSTFNIPTFDMGDDDALNLAWNYSMDQSDVLYPLGNSSLDKPDMSWLANGWNYTHVKPSICVALKQYCMFRTVVDIFMVGMLCVAGFVGNTLVIVVLQTDCLNMTVSFLLQALAVADNMYLVACFFMQTLKTLCECTNWIPKLKRVYPYMEPYVWPCASIAQTVTVWLVVLITVDRYCSIHKPFDKTWHFTKTTARKATVCIMLVAVAYNVPRFFEHVTVEMPNFCARAMQLFAMHSSLRKNRLYFIIYKTILYFLFRVILPLGTLTVLNTRLIFTLRKARQKQAILTKGNRKNDSITIILVAMVTIVIICELPDFLIRTLVTVKAFTGLKVDVYYYNTVTNMLLTVNSSVNCLIYGLTGRRFRKILKRLFCRTCSSPRHRHLVADEHFPSDQTQRKKLAGTAKETTM</sequence>
<feature type="transmembrane region" description="Helical" evidence="7">
    <location>
        <begin position="76"/>
        <end position="97"/>
    </location>
</feature>
<dbReference type="Proteomes" id="UP001209878">
    <property type="component" value="Unassembled WGS sequence"/>
</dbReference>
<keyword evidence="5" id="KW-0675">Receptor</keyword>
<comment type="caution">
    <text evidence="9">The sequence shown here is derived from an EMBL/GenBank/DDBJ whole genome shotgun (WGS) entry which is preliminary data.</text>
</comment>
<feature type="transmembrane region" description="Helical" evidence="7">
    <location>
        <begin position="109"/>
        <end position="133"/>
    </location>
</feature>
<evidence type="ECO:0000256" key="2">
    <source>
        <dbReference type="ARBA" id="ARBA00022692"/>
    </source>
</evidence>
<keyword evidence="4 7" id="KW-0472">Membrane</keyword>
<dbReference type="PROSITE" id="PS00237">
    <property type="entry name" value="G_PROTEIN_RECEP_F1_1"/>
    <property type="match status" value="1"/>
</dbReference>
<evidence type="ECO:0000256" key="6">
    <source>
        <dbReference type="SAM" id="MobiDB-lite"/>
    </source>
</evidence>
<dbReference type="InterPro" id="IPR000276">
    <property type="entry name" value="GPCR_Rhodpsn"/>
</dbReference>
<dbReference type="InterPro" id="IPR017452">
    <property type="entry name" value="GPCR_Rhodpsn_7TM"/>
</dbReference>
<keyword evidence="5" id="KW-0807">Transducer</keyword>
<feature type="transmembrane region" description="Helical" evidence="7">
    <location>
        <begin position="334"/>
        <end position="359"/>
    </location>
</feature>
<keyword evidence="5" id="KW-0297">G-protein coupled receptor</keyword>
<dbReference type="GO" id="GO:0008528">
    <property type="term" value="F:G protein-coupled peptide receptor activity"/>
    <property type="evidence" value="ECO:0007669"/>
    <property type="project" value="InterPro"/>
</dbReference>
<protein>
    <recommendedName>
        <fullName evidence="8">G-protein coupled receptors family 1 profile domain-containing protein</fullName>
    </recommendedName>
</protein>
<feature type="transmembrane region" description="Helical" evidence="7">
    <location>
        <begin position="252"/>
        <end position="275"/>
    </location>
</feature>
<dbReference type="PANTHER" id="PTHR46641">
    <property type="entry name" value="FMRFAMIDE RECEPTOR-RELATED"/>
    <property type="match status" value="1"/>
</dbReference>
<dbReference type="Gene3D" id="1.20.1070.10">
    <property type="entry name" value="Rhodopsin 7-helix transmembrane proteins"/>
    <property type="match status" value="1"/>
</dbReference>
<dbReference type="PROSITE" id="PS50262">
    <property type="entry name" value="G_PROTEIN_RECEP_F1_2"/>
    <property type="match status" value="1"/>
</dbReference>
<dbReference type="InterPro" id="IPR019427">
    <property type="entry name" value="7TM_GPCR_serpentine_rcpt_Srw"/>
</dbReference>
<feature type="domain" description="G-protein coupled receptors family 1 profile" evidence="8">
    <location>
        <begin position="89"/>
        <end position="356"/>
    </location>
</feature>
<evidence type="ECO:0000256" key="1">
    <source>
        <dbReference type="ARBA" id="ARBA00004370"/>
    </source>
</evidence>
<keyword evidence="2 5" id="KW-0812">Transmembrane</keyword>
<dbReference type="CDD" id="cd14978">
    <property type="entry name" value="7tmA_FMRFamide_R-like"/>
    <property type="match status" value="1"/>
</dbReference>
<evidence type="ECO:0000313" key="10">
    <source>
        <dbReference type="Proteomes" id="UP001209878"/>
    </source>
</evidence>
<feature type="region of interest" description="Disordered" evidence="6">
    <location>
        <begin position="386"/>
        <end position="408"/>
    </location>
</feature>
<reference evidence="9" key="1">
    <citation type="journal article" date="2023" name="Mol. Biol. Evol.">
        <title>Third-Generation Sequencing Reveals the Adaptive Role of the Epigenome in Three Deep-Sea Polychaetes.</title>
        <authorList>
            <person name="Perez M."/>
            <person name="Aroh O."/>
            <person name="Sun Y."/>
            <person name="Lan Y."/>
            <person name="Juniper S.K."/>
            <person name="Young C.R."/>
            <person name="Angers B."/>
            <person name="Qian P.Y."/>
        </authorList>
    </citation>
    <scope>NUCLEOTIDE SEQUENCE</scope>
    <source>
        <strain evidence="9">R07B-5</strain>
    </source>
</reference>
<dbReference type="EMBL" id="JAODUO010000152">
    <property type="protein sequence ID" value="KAK2187868.1"/>
    <property type="molecule type" value="Genomic_DNA"/>
</dbReference>
<accession>A0AAD9P494</accession>